<dbReference type="Pfam" id="PF00535">
    <property type="entry name" value="Glycos_transf_2"/>
    <property type="match status" value="1"/>
</dbReference>
<dbReference type="SUPFAM" id="SSF53448">
    <property type="entry name" value="Nucleotide-diphospho-sugar transferases"/>
    <property type="match status" value="1"/>
</dbReference>
<feature type="domain" description="Glycosyltransferase 2-like" evidence="10">
    <location>
        <begin position="4"/>
        <end position="134"/>
    </location>
</feature>
<proteinExistence type="inferred from homology"/>
<dbReference type="InterPro" id="IPR001173">
    <property type="entry name" value="Glyco_trans_2-like"/>
</dbReference>
<dbReference type="GO" id="GO:0016757">
    <property type="term" value="F:glycosyltransferase activity"/>
    <property type="evidence" value="ECO:0007669"/>
    <property type="project" value="UniProtKB-KW"/>
</dbReference>
<keyword evidence="3" id="KW-0328">Glycosyltransferase</keyword>
<evidence type="ECO:0000256" key="4">
    <source>
        <dbReference type="ARBA" id="ARBA00022679"/>
    </source>
</evidence>
<dbReference type="AlphaFoldDB" id="A0A919UN50"/>
<keyword evidence="4" id="KW-0808">Transferase</keyword>
<gene>
    <name evidence="11" type="ORF">Aph01nite_06800</name>
</gene>
<dbReference type="PANTHER" id="PTHR43646">
    <property type="entry name" value="GLYCOSYLTRANSFERASE"/>
    <property type="match status" value="1"/>
</dbReference>
<dbReference type="InterPro" id="IPR029044">
    <property type="entry name" value="Nucleotide-diphossugar_trans"/>
</dbReference>
<evidence type="ECO:0000256" key="3">
    <source>
        <dbReference type="ARBA" id="ARBA00022676"/>
    </source>
</evidence>
<evidence type="ECO:0000259" key="10">
    <source>
        <dbReference type="Pfam" id="PF00535"/>
    </source>
</evidence>
<keyword evidence="5" id="KW-0472">Membrane</keyword>
<evidence type="ECO:0000256" key="7">
    <source>
        <dbReference type="ARBA" id="ARBA00037904"/>
    </source>
</evidence>
<comment type="function">
    <text evidence="6">Catalyzes the glycosylation of 4,4'-diaponeurosporenoate, i.e. the esterification of glucose at the C1'' position with the carboxyl group of 4,4'-diaponeurosporenic acid, to form glycosyl-4,4'-diaponeurosporenoate. This is a step in the biosynthesis of staphyloxanthin, an orange pigment present in most staphylococci strains.</text>
</comment>
<evidence type="ECO:0000256" key="5">
    <source>
        <dbReference type="ARBA" id="ARBA00023136"/>
    </source>
</evidence>
<organism evidence="11 12">
    <name type="scientific">Acrocarpospora phusangensis</name>
    <dbReference type="NCBI Taxonomy" id="1070424"/>
    <lineage>
        <taxon>Bacteria</taxon>
        <taxon>Bacillati</taxon>
        <taxon>Actinomycetota</taxon>
        <taxon>Actinomycetes</taxon>
        <taxon>Streptosporangiales</taxon>
        <taxon>Streptosporangiaceae</taxon>
        <taxon>Acrocarpospora</taxon>
    </lineage>
</organism>
<keyword evidence="12" id="KW-1185">Reference proteome</keyword>
<evidence type="ECO:0000256" key="8">
    <source>
        <dbReference type="ARBA" id="ARBA00038120"/>
    </source>
</evidence>
<protein>
    <recommendedName>
        <fullName evidence="9">4,4'-diaponeurosporenoate glycosyltransferase</fullName>
    </recommendedName>
</protein>
<evidence type="ECO:0000313" key="12">
    <source>
        <dbReference type="Proteomes" id="UP000640052"/>
    </source>
</evidence>
<dbReference type="Gene3D" id="3.90.550.10">
    <property type="entry name" value="Spore Coat Polysaccharide Biosynthesis Protein SpsA, Chain A"/>
    <property type="match status" value="1"/>
</dbReference>
<sequence length="282" mass="30580">MTVSIVIPAHNEERVLGRLLAGLQAEPGEFDIVVVANGCTDGTERVAESHGVRVVSTPVPSKREALRLGDEAAAGFPRMYVDADVELGAADVRALAAALDAGSLAAAPERELPMTGRPWVVRRYYALWSRLPHVRDGLFGRGVIAVSEEGNRRLRELPQVMADDLAASHAFSAAERTVVRHAFARIQPPRTVADLLKRRVRAATGVGEWERNSTVTVRTSPRDILAIVAREPLLADAAAVFLAVTVLARRRANRAIRSGDYTTWLRDESSRAQDLPGSNSQA</sequence>
<dbReference type="GO" id="GO:0005886">
    <property type="term" value="C:plasma membrane"/>
    <property type="evidence" value="ECO:0007669"/>
    <property type="project" value="UniProtKB-SubCell"/>
</dbReference>
<name>A0A919UN50_9ACTN</name>
<evidence type="ECO:0000313" key="11">
    <source>
        <dbReference type="EMBL" id="GIH22370.1"/>
    </source>
</evidence>
<evidence type="ECO:0000256" key="2">
    <source>
        <dbReference type="ARBA" id="ARBA00022475"/>
    </source>
</evidence>
<comment type="similarity">
    <text evidence="8">Belongs to the glycosyltransferase 2 family. CrtQ subfamily.</text>
</comment>
<reference evidence="11" key="1">
    <citation type="submission" date="2021-01" db="EMBL/GenBank/DDBJ databases">
        <title>Whole genome shotgun sequence of Acrocarpospora phusangensis NBRC 108782.</title>
        <authorList>
            <person name="Komaki H."/>
            <person name="Tamura T."/>
        </authorList>
    </citation>
    <scope>NUCLEOTIDE SEQUENCE</scope>
    <source>
        <strain evidence="11">NBRC 108782</strain>
    </source>
</reference>
<dbReference type="EMBL" id="BOOA01000004">
    <property type="protein sequence ID" value="GIH22370.1"/>
    <property type="molecule type" value="Genomic_DNA"/>
</dbReference>
<evidence type="ECO:0000256" key="6">
    <source>
        <dbReference type="ARBA" id="ARBA00037281"/>
    </source>
</evidence>
<dbReference type="PANTHER" id="PTHR43646:SF2">
    <property type="entry name" value="GLYCOSYLTRANSFERASE 2-LIKE DOMAIN-CONTAINING PROTEIN"/>
    <property type="match status" value="1"/>
</dbReference>
<keyword evidence="2" id="KW-1003">Cell membrane</keyword>
<evidence type="ECO:0000256" key="1">
    <source>
        <dbReference type="ARBA" id="ARBA00004236"/>
    </source>
</evidence>
<evidence type="ECO:0000256" key="9">
    <source>
        <dbReference type="ARBA" id="ARBA00040345"/>
    </source>
</evidence>
<dbReference type="Proteomes" id="UP000640052">
    <property type="component" value="Unassembled WGS sequence"/>
</dbReference>
<accession>A0A919UN50</accession>
<comment type="pathway">
    <text evidence="7">Carotenoid biosynthesis; staphyloxanthin biosynthesis; staphyloxanthin from farnesyl diphosphate: step 4/5.</text>
</comment>
<comment type="caution">
    <text evidence="11">The sequence shown here is derived from an EMBL/GenBank/DDBJ whole genome shotgun (WGS) entry which is preliminary data.</text>
</comment>
<dbReference type="RefSeq" id="WP_204039223.1">
    <property type="nucleotide sequence ID" value="NZ_BOOA01000004.1"/>
</dbReference>
<comment type="subcellular location">
    <subcellularLocation>
        <location evidence="1">Cell membrane</location>
    </subcellularLocation>
</comment>